<dbReference type="Pfam" id="PF00313">
    <property type="entry name" value="CSD"/>
    <property type="match status" value="1"/>
</dbReference>
<feature type="non-terminal residue" evidence="6">
    <location>
        <position position="1642"/>
    </location>
</feature>
<name>A0A812QIL7_9DINO</name>
<dbReference type="Gene3D" id="3.30.420.10">
    <property type="entry name" value="Ribonuclease H-like superfamily/Ribonuclease H"/>
    <property type="match status" value="1"/>
</dbReference>
<dbReference type="PANTHER" id="PTHR20953">
    <property type="entry name" value="KINASE-RELATED"/>
    <property type="match status" value="1"/>
</dbReference>
<sequence length="1642" mass="181856">MDICSGGAGKVKAADSDQIARLQELCAQRAVRLKEAQVREQLAHARVEAEREVCTERWSGLRIVDRLVRQDKWDASMKGKELVHLRHLAKLLTKDRDKVVIAVLAAAPRKPTKNAQGEQVMERLTSVVAAMYLDLARYGFIQFIQSDAAEREVFFHFSELFPSREDVAEGTAVAFDIEENPWSGRIKAVNVTVEEPWQGWRAEFREVNEPSPWGEEASASEERGQWPSWELGPSGWASASAREWTPADGSAREWNDGSSQGFATELRAWLCGLDHGNGEMLRFEKAISRHYDSWEALLKGSIQDADAQPVLLKEDFHYKIGLMETGHTVRMAAGLREVLDNAPSKSQEAQPETALQPDFGRAAQPQTEDCDTDSGTEDESNEGCILIFVCIMARGVELSLSMPPASTVGEVLAKLEELEGVEHGTQHLFSLSQARKLEPQEVVAGGAQLFLSSPEDERMLSLLPEHIRPHLNPASLVDVVLDLDRKPVVHERDEQGKLYKRVLDACPLVQQDDLDAAEAHELLAGRWTKDNRSGISGTLHRVARIVDHYGGRSLTGLTLRMAHPMYGLAEKVPHLRRVIENGKSLLVLGPPGCGKTTLLREVARSLSEEFNRRVFVVDTSSEICGFGRSAHVAVGRTTRRMQVADRSLQHQDMLEAVQNHTPEVLVIDEIGSQDEVEAACRIGFKGIALVATAHANNLKEAIDNVALQSLFGGFQTSTVSDQTAQRSADGRKFVEQRRSAPVFKSLVELGRGSGDEWVVYEDLEGAIDLILARKPAQGSRVPAPSTRGRMAKPTSGHRGGRELRASQEPTFRAPGADETWDNFWSRGGRLEELTPRTPEGGARIAPDELEARRAMRDREISGRAYRLCFDGGVDGGDKGPGGAGAILRRLRAGTGHPDRRTGKTWMLYHPKSSPELMEYAGLLLGLRGVSQILHTLKPAPEAILIEGDCKLVVDRHGGSSRAAQGLRSEHPDVEAKLDALANLVDEARQQLERQSVTLDVVRWRNRGRNKAADRLSHEARAKRQSTLELGPDILALLRAFEVGQVPTLWQVKLAHPMLRIAEGAVTHPRQLLGLVGLELKPDSADGSFSLSVRVDGAWGKADSFSLGLVPTGSIDFTRAQDFVAGEVGFWFSPKSGTVCGMLGGQKAEFTLPSLRGTHPRSASDKKKATLLNGARWGMTYRRGGLELFMAMPDDELQSLGRVQWPWGEVLPHRAYSFAVLFKPRRGGSGSVGWPSGATQQGLGPSHMKTASNWSSDAYLTLLGDGLGTFFSKKASWTLQGFHPELDFLYRVPEGEALHMRCCRKCLSLHSRDMDTENFLRGLGDEELAVWLRWRKVQVLSTRDLVLGNVSPGVQIIGKDILFPQTLFGCEGVQFPAETRRLAVKQRGQWTNRESFLLGITPEGCSFGGATIAEMGFFFSPRSLSLIGLDGTNFSWPDTLEEVWCQQLAEKCQASLPEVDGSLPLEYREDACWCIERTDNNELAIFYKPAYTVRGVEANEWVQLGVAPWKTATLNQWRQWHFTIVFKAATSLHQGRVTAAQNPHEAKREHPADNRGPFLGHECGERSQATRRGSERPRVEMLLEQDLTGDLFGGAPSVRKDANTFHYRWDGPQPLVQRLRAATRDSRPRRTPDAPHVAFPHVW</sequence>
<dbReference type="SUPFAM" id="SSF50249">
    <property type="entry name" value="Nucleic acid-binding proteins"/>
    <property type="match status" value="1"/>
</dbReference>
<keyword evidence="3" id="KW-0175">Coiled coil</keyword>
<dbReference type="SMART" id="SM00382">
    <property type="entry name" value="AAA"/>
    <property type="match status" value="1"/>
</dbReference>
<reference evidence="6" key="1">
    <citation type="submission" date="2021-02" db="EMBL/GenBank/DDBJ databases">
        <authorList>
            <person name="Dougan E. K."/>
            <person name="Rhodes N."/>
            <person name="Thang M."/>
            <person name="Chan C."/>
        </authorList>
    </citation>
    <scope>NUCLEOTIDE SEQUENCE</scope>
</reference>
<dbReference type="GO" id="GO:0005524">
    <property type="term" value="F:ATP binding"/>
    <property type="evidence" value="ECO:0007669"/>
    <property type="project" value="UniProtKB-KW"/>
</dbReference>
<evidence type="ECO:0000256" key="1">
    <source>
        <dbReference type="ARBA" id="ARBA00022741"/>
    </source>
</evidence>
<dbReference type="PROSITE" id="PS51857">
    <property type="entry name" value="CSD_2"/>
    <property type="match status" value="1"/>
</dbReference>
<dbReference type="Gene3D" id="2.40.50.140">
    <property type="entry name" value="Nucleic acid-binding proteins"/>
    <property type="match status" value="1"/>
</dbReference>
<feature type="domain" description="CSD" evidence="5">
    <location>
        <begin position="123"/>
        <end position="193"/>
    </location>
</feature>
<dbReference type="GO" id="GO:0003676">
    <property type="term" value="F:nucleic acid binding"/>
    <property type="evidence" value="ECO:0007669"/>
    <property type="project" value="InterPro"/>
</dbReference>
<dbReference type="InterPro" id="IPR045735">
    <property type="entry name" value="Spore_III_AA_AAA+_ATPase"/>
</dbReference>
<dbReference type="InterPro" id="IPR012340">
    <property type="entry name" value="NA-bd_OB-fold"/>
</dbReference>
<protein>
    <submittedName>
        <fullName evidence="6">Ycf45 protein</fullName>
    </submittedName>
</protein>
<feature type="coiled-coil region" evidence="3">
    <location>
        <begin position="970"/>
        <end position="997"/>
    </location>
</feature>
<proteinExistence type="predicted"/>
<dbReference type="InterPro" id="IPR003593">
    <property type="entry name" value="AAA+_ATPase"/>
</dbReference>
<dbReference type="CDD" id="cd17039">
    <property type="entry name" value="Ubl_ubiquitin_like"/>
    <property type="match status" value="1"/>
</dbReference>
<gene>
    <name evidence="6" type="primary">ycf45</name>
    <name evidence="6" type="ORF">SNEC2469_LOCUS10230</name>
</gene>
<dbReference type="CDD" id="cd00009">
    <property type="entry name" value="AAA"/>
    <property type="match status" value="1"/>
</dbReference>
<keyword evidence="1" id="KW-0547">Nucleotide-binding</keyword>
<comment type="caution">
    <text evidence="6">The sequence shown here is derived from an EMBL/GenBank/DDBJ whole genome shotgun (WGS) entry which is preliminary data.</text>
</comment>
<dbReference type="InterPro" id="IPR002059">
    <property type="entry name" value="CSP_DNA-bd"/>
</dbReference>
<evidence type="ECO:0000256" key="2">
    <source>
        <dbReference type="ARBA" id="ARBA00022840"/>
    </source>
</evidence>
<dbReference type="Proteomes" id="UP000601435">
    <property type="component" value="Unassembled WGS sequence"/>
</dbReference>
<evidence type="ECO:0000256" key="3">
    <source>
        <dbReference type="SAM" id="Coils"/>
    </source>
</evidence>
<feature type="compositionally biased region" description="Basic and acidic residues" evidence="4">
    <location>
        <begin position="1543"/>
        <end position="1552"/>
    </location>
</feature>
<keyword evidence="7" id="KW-1185">Reference proteome</keyword>
<dbReference type="PANTHER" id="PTHR20953:SF3">
    <property type="entry name" value="P-LOOP CONTAINING NUCLEOSIDE TRIPHOSPHATE HYDROLASES SUPERFAMILY PROTEIN"/>
    <property type="match status" value="1"/>
</dbReference>
<evidence type="ECO:0000256" key="4">
    <source>
        <dbReference type="SAM" id="MobiDB-lite"/>
    </source>
</evidence>
<dbReference type="InterPro" id="IPR036397">
    <property type="entry name" value="RNaseH_sf"/>
</dbReference>
<organism evidence="6 7">
    <name type="scientific">Symbiodinium necroappetens</name>
    <dbReference type="NCBI Taxonomy" id="1628268"/>
    <lineage>
        <taxon>Eukaryota</taxon>
        <taxon>Sar</taxon>
        <taxon>Alveolata</taxon>
        <taxon>Dinophyceae</taxon>
        <taxon>Suessiales</taxon>
        <taxon>Symbiodiniaceae</taxon>
        <taxon>Symbiodinium</taxon>
    </lineage>
</organism>
<accession>A0A812QIL7</accession>
<dbReference type="SUPFAM" id="SSF53098">
    <property type="entry name" value="Ribonuclease H-like"/>
    <property type="match status" value="1"/>
</dbReference>
<feature type="region of interest" description="Disordered" evidence="4">
    <location>
        <begin position="1622"/>
        <end position="1642"/>
    </location>
</feature>
<evidence type="ECO:0000313" key="7">
    <source>
        <dbReference type="Proteomes" id="UP000601435"/>
    </source>
</evidence>
<feature type="region of interest" description="Disordered" evidence="4">
    <location>
        <begin position="1537"/>
        <end position="1577"/>
    </location>
</feature>
<evidence type="ECO:0000313" key="6">
    <source>
        <dbReference type="EMBL" id="CAE7378660.1"/>
    </source>
</evidence>
<dbReference type="EMBL" id="CAJNJA010016324">
    <property type="protein sequence ID" value="CAE7378660.1"/>
    <property type="molecule type" value="Genomic_DNA"/>
</dbReference>
<dbReference type="InterPro" id="IPR027417">
    <property type="entry name" value="P-loop_NTPase"/>
</dbReference>
<evidence type="ECO:0000259" key="5">
    <source>
        <dbReference type="PROSITE" id="PS51857"/>
    </source>
</evidence>
<dbReference type="OrthoDB" id="26838at2759"/>
<dbReference type="InterPro" id="IPR012337">
    <property type="entry name" value="RNaseH-like_sf"/>
</dbReference>
<dbReference type="Gene3D" id="3.40.50.300">
    <property type="entry name" value="P-loop containing nucleotide triphosphate hydrolases"/>
    <property type="match status" value="1"/>
</dbReference>
<feature type="region of interest" description="Disordered" evidence="4">
    <location>
        <begin position="341"/>
        <end position="379"/>
    </location>
</feature>
<dbReference type="SUPFAM" id="SSF52540">
    <property type="entry name" value="P-loop containing nucleoside triphosphate hydrolases"/>
    <property type="match status" value="1"/>
</dbReference>
<keyword evidence="2" id="KW-0067">ATP-binding</keyword>
<feature type="compositionally biased region" description="Basic and acidic residues" evidence="4">
    <location>
        <begin position="1622"/>
        <end position="1632"/>
    </location>
</feature>
<feature type="region of interest" description="Disordered" evidence="4">
    <location>
        <begin position="778"/>
        <end position="823"/>
    </location>
</feature>
<feature type="compositionally biased region" description="Acidic residues" evidence="4">
    <location>
        <begin position="368"/>
        <end position="379"/>
    </location>
</feature>
<dbReference type="Pfam" id="PF19568">
    <property type="entry name" value="Spore_III_AA"/>
    <property type="match status" value="1"/>
</dbReference>